<name>A0A5J9VS46_9POAL</name>
<sequence length="80" mass="8669">MADGAAAGVLPEWQWLCDDVGVEQEVTGPNQPEVLETHVVDGEYSCCYDADHKDNIGGDIALPCVDIGDIEGWDDGEWFS</sequence>
<reference evidence="1 2" key="1">
    <citation type="journal article" date="2019" name="Sci. Rep.">
        <title>A high-quality genome of Eragrostis curvula grass provides insights into Poaceae evolution and supports new strategies to enhance forage quality.</title>
        <authorList>
            <person name="Carballo J."/>
            <person name="Santos B.A.C.M."/>
            <person name="Zappacosta D."/>
            <person name="Garbus I."/>
            <person name="Selva J.P."/>
            <person name="Gallo C.A."/>
            <person name="Diaz A."/>
            <person name="Albertini E."/>
            <person name="Caccamo M."/>
            <person name="Echenique V."/>
        </authorList>
    </citation>
    <scope>NUCLEOTIDE SEQUENCE [LARGE SCALE GENOMIC DNA]</scope>
    <source>
        <strain evidence="2">cv. Victoria</strain>
        <tissue evidence="1">Leaf</tissue>
    </source>
</reference>
<feature type="non-terminal residue" evidence="1">
    <location>
        <position position="1"/>
    </location>
</feature>
<evidence type="ECO:0000313" key="2">
    <source>
        <dbReference type="Proteomes" id="UP000324897"/>
    </source>
</evidence>
<keyword evidence="2" id="KW-1185">Reference proteome</keyword>
<organism evidence="1 2">
    <name type="scientific">Eragrostis curvula</name>
    <name type="common">weeping love grass</name>
    <dbReference type="NCBI Taxonomy" id="38414"/>
    <lineage>
        <taxon>Eukaryota</taxon>
        <taxon>Viridiplantae</taxon>
        <taxon>Streptophyta</taxon>
        <taxon>Embryophyta</taxon>
        <taxon>Tracheophyta</taxon>
        <taxon>Spermatophyta</taxon>
        <taxon>Magnoliopsida</taxon>
        <taxon>Liliopsida</taxon>
        <taxon>Poales</taxon>
        <taxon>Poaceae</taxon>
        <taxon>PACMAD clade</taxon>
        <taxon>Chloridoideae</taxon>
        <taxon>Eragrostideae</taxon>
        <taxon>Eragrostidinae</taxon>
        <taxon>Eragrostis</taxon>
    </lineage>
</organism>
<comment type="caution">
    <text evidence="1">The sequence shown here is derived from an EMBL/GenBank/DDBJ whole genome shotgun (WGS) entry which is preliminary data.</text>
</comment>
<accession>A0A5J9VS46</accession>
<protein>
    <submittedName>
        <fullName evidence="1">Uncharacterized protein</fullName>
    </submittedName>
</protein>
<dbReference type="EMBL" id="RWGY01000007">
    <property type="protein sequence ID" value="TVU37930.1"/>
    <property type="molecule type" value="Genomic_DNA"/>
</dbReference>
<proteinExistence type="predicted"/>
<evidence type="ECO:0000313" key="1">
    <source>
        <dbReference type="EMBL" id="TVU37930.1"/>
    </source>
</evidence>
<dbReference type="AlphaFoldDB" id="A0A5J9VS46"/>
<dbReference type="OrthoDB" id="692030at2759"/>
<dbReference type="Proteomes" id="UP000324897">
    <property type="component" value="Chromosome 4"/>
</dbReference>
<gene>
    <name evidence="1" type="ORF">EJB05_11275</name>
</gene>
<dbReference type="Gramene" id="TVU37930">
    <property type="protein sequence ID" value="TVU37930"/>
    <property type="gene ID" value="EJB05_11275"/>
</dbReference>